<keyword evidence="3" id="KW-1185">Reference proteome</keyword>
<evidence type="ECO:0000256" key="1">
    <source>
        <dbReference type="SAM" id="MobiDB-lite"/>
    </source>
</evidence>
<feature type="region of interest" description="Disordered" evidence="1">
    <location>
        <begin position="783"/>
        <end position="827"/>
    </location>
</feature>
<feature type="compositionally biased region" description="Low complexity" evidence="1">
    <location>
        <begin position="175"/>
        <end position="191"/>
    </location>
</feature>
<evidence type="ECO:0008006" key="4">
    <source>
        <dbReference type="Google" id="ProtNLM"/>
    </source>
</evidence>
<feature type="compositionally biased region" description="Acidic residues" evidence="1">
    <location>
        <begin position="783"/>
        <end position="799"/>
    </location>
</feature>
<accession>A0A6A4H9Q7</accession>
<dbReference type="Proteomes" id="UP000799118">
    <property type="component" value="Unassembled WGS sequence"/>
</dbReference>
<organism evidence="2 3">
    <name type="scientific">Gymnopus androsaceus JB14</name>
    <dbReference type="NCBI Taxonomy" id="1447944"/>
    <lineage>
        <taxon>Eukaryota</taxon>
        <taxon>Fungi</taxon>
        <taxon>Dikarya</taxon>
        <taxon>Basidiomycota</taxon>
        <taxon>Agaricomycotina</taxon>
        <taxon>Agaricomycetes</taxon>
        <taxon>Agaricomycetidae</taxon>
        <taxon>Agaricales</taxon>
        <taxon>Marasmiineae</taxon>
        <taxon>Omphalotaceae</taxon>
        <taxon>Gymnopus</taxon>
    </lineage>
</organism>
<dbReference type="OrthoDB" id="3341102at2759"/>
<reference evidence="2" key="1">
    <citation type="journal article" date="2019" name="Environ. Microbiol.">
        <title>Fungal ecological strategies reflected in gene transcription - a case study of two litter decomposers.</title>
        <authorList>
            <person name="Barbi F."/>
            <person name="Kohler A."/>
            <person name="Barry K."/>
            <person name="Baskaran P."/>
            <person name="Daum C."/>
            <person name="Fauchery L."/>
            <person name="Ihrmark K."/>
            <person name="Kuo A."/>
            <person name="LaButti K."/>
            <person name="Lipzen A."/>
            <person name="Morin E."/>
            <person name="Grigoriev I.V."/>
            <person name="Henrissat B."/>
            <person name="Lindahl B."/>
            <person name="Martin F."/>
        </authorList>
    </citation>
    <scope>NUCLEOTIDE SEQUENCE</scope>
    <source>
        <strain evidence="2">JB14</strain>
    </source>
</reference>
<evidence type="ECO:0000313" key="2">
    <source>
        <dbReference type="EMBL" id="KAE9393905.1"/>
    </source>
</evidence>
<evidence type="ECO:0000313" key="3">
    <source>
        <dbReference type="Proteomes" id="UP000799118"/>
    </source>
</evidence>
<feature type="region of interest" description="Disordered" evidence="1">
    <location>
        <begin position="128"/>
        <end position="191"/>
    </location>
</feature>
<name>A0A6A4H9Q7_9AGAR</name>
<gene>
    <name evidence="2" type="ORF">BT96DRAFT_958958</name>
</gene>
<dbReference type="AlphaFoldDB" id="A0A6A4H9Q7"/>
<proteinExistence type="predicted"/>
<dbReference type="EMBL" id="ML769561">
    <property type="protein sequence ID" value="KAE9393905.1"/>
    <property type="molecule type" value="Genomic_DNA"/>
</dbReference>
<sequence>MAPHHLTLSAQKEPIPKELDTHLKYLKDLLSNLPSHLPLSPSPSNHRFSLDDDDVKEEGYGYALNHCLELTFKTSSLGSGGKLVIQERGHCFTDLMTIDRDFYVLRWVDRVIEAALAAGAKIPKRKLVLSSDDDSSSNDSPKPVNTKRRKTTHVPSNTAQPIDISSDSESENEPQPLLSASSTQTTATASTPAVLEPASAATSLPPPPLPKKLRTGTLFDFGCTHVSREEFREQQAEFDKAVEKAKQEQRKRDLTCERVHCYRHRVRKDVKDHGHKSKGKQVKEAILGHDLGLRRADETEDLAELSRPGKDWKLKRNGKKGGVVQRRHERANWYHPFLGVHINRIAPRVLWSPHRIAATLRLQMPELFSRLHRGTVGKWISKNGKQWSKQTERNVARRSALARSGLVDIVQVIKDKLLGYRESGIPVGRFIARSIMIAIIQQYTPFKCSEKYVGQFLQSTLDWSIQHGTCAAAHLPENASELCKRSLFRIFHLIDHYDIPPKLHINMDQTGVGLMMTPKTTYAKKGSRQVDIHATDEKRSYTLCVALTPDGDLLPFQVVWSGSSVRSLPSGVADGMQEALDLGFDFTFAASQKKTSHFSTLKTKKEWMQNILKPWVENYVKTHNLPKDQKCILFIDCYPVHIGKDLGTGMFQPADVGIQRVLKHFICQRLLEYLVNIHKTQLLSGLTPEQVKFTTSYPILRNASVQPIIEVFKFFNSPDGRDIICRAWDKCVVEDFNLSNTCMAGRNTKAAYHQYLASDEIFRNEIRNKIGEQEFANIEAELEEEAAAEGEDAEDDDSDIPLKSIIKEDSPGHPQDAPGHPRISQDT</sequence>
<protein>
    <recommendedName>
        <fullName evidence="4">DDE-1 domain-containing protein</fullName>
    </recommendedName>
</protein>